<evidence type="ECO:0000256" key="3">
    <source>
        <dbReference type="ARBA" id="ARBA00022722"/>
    </source>
</evidence>
<keyword evidence="5" id="KW-0378">Hydrolase</keyword>
<accession>A0ABV9ZML0</accession>
<keyword evidence="7" id="KW-0346">Stress response</keyword>
<evidence type="ECO:0000313" key="10">
    <source>
        <dbReference type="Proteomes" id="UP001596175"/>
    </source>
</evidence>
<feature type="region of interest" description="Disordered" evidence="8">
    <location>
        <begin position="29"/>
        <end position="67"/>
    </location>
</feature>
<proteinExistence type="inferred from homology"/>
<evidence type="ECO:0000313" key="9">
    <source>
        <dbReference type="EMBL" id="MFC5142582.1"/>
    </source>
</evidence>
<keyword evidence="6" id="KW-0694">RNA-binding</keyword>
<dbReference type="InterPro" id="IPR038570">
    <property type="entry name" value="HicA_sf"/>
</dbReference>
<reference evidence="10" key="1">
    <citation type="journal article" date="2019" name="Int. J. Syst. Evol. Microbiol.">
        <title>The Global Catalogue of Microorganisms (GCM) 10K type strain sequencing project: providing services to taxonomists for standard genome sequencing and annotation.</title>
        <authorList>
            <consortium name="The Broad Institute Genomics Platform"/>
            <consortium name="The Broad Institute Genome Sequencing Center for Infectious Disease"/>
            <person name="Wu L."/>
            <person name="Ma J."/>
        </authorList>
    </citation>
    <scope>NUCLEOTIDE SEQUENCE [LARGE SCALE GENOMIC DNA]</scope>
    <source>
        <strain evidence="10">XZYJ18</strain>
    </source>
</reference>
<evidence type="ECO:0000256" key="8">
    <source>
        <dbReference type="SAM" id="MobiDB-lite"/>
    </source>
</evidence>
<dbReference type="Pfam" id="PF07927">
    <property type="entry name" value="HicA_toxin"/>
    <property type="match status" value="1"/>
</dbReference>
<dbReference type="SUPFAM" id="SSF54786">
    <property type="entry name" value="YcfA/nrd intein domain"/>
    <property type="match status" value="1"/>
</dbReference>
<keyword evidence="3" id="KW-0540">Nuclease</keyword>
<organism evidence="9 10">
    <name type="scientific">Actinomycetospora rhizophila</name>
    <dbReference type="NCBI Taxonomy" id="1416876"/>
    <lineage>
        <taxon>Bacteria</taxon>
        <taxon>Bacillati</taxon>
        <taxon>Actinomycetota</taxon>
        <taxon>Actinomycetes</taxon>
        <taxon>Pseudonocardiales</taxon>
        <taxon>Pseudonocardiaceae</taxon>
        <taxon>Actinomycetospora</taxon>
    </lineage>
</organism>
<comment type="caution">
    <text evidence="9">The sequence shown here is derived from an EMBL/GenBank/DDBJ whole genome shotgun (WGS) entry which is preliminary data.</text>
</comment>
<comment type="similarity">
    <text evidence="1">Belongs to the HicA mRNA interferase family.</text>
</comment>
<dbReference type="Gene3D" id="3.30.920.30">
    <property type="entry name" value="Hypothetical protein"/>
    <property type="match status" value="1"/>
</dbReference>
<dbReference type="InterPro" id="IPR012933">
    <property type="entry name" value="HicA_mRNA_interferase"/>
</dbReference>
<evidence type="ECO:0000256" key="4">
    <source>
        <dbReference type="ARBA" id="ARBA00022759"/>
    </source>
</evidence>
<evidence type="ECO:0000256" key="6">
    <source>
        <dbReference type="ARBA" id="ARBA00022884"/>
    </source>
</evidence>
<feature type="compositionally biased region" description="Basic and acidic residues" evidence="8">
    <location>
        <begin position="46"/>
        <end position="67"/>
    </location>
</feature>
<keyword evidence="4" id="KW-0255">Endonuclease</keyword>
<protein>
    <submittedName>
        <fullName evidence="9">Type II toxin-antitoxin system HicA family toxin</fullName>
    </submittedName>
</protein>
<dbReference type="RefSeq" id="WP_378024698.1">
    <property type="nucleotide sequence ID" value="NZ_JBHSKG010000025.1"/>
</dbReference>
<gene>
    <name evidence="9" type="ORF">ACFPK1_30450</name>
</gene>
<dbReference type="Proteomes" id="UP001596175">
    <property type="component" value="Unassembled WGS sequence"/>
</dbReference>
<evidence type="ECO:0000256" key="1">
    <source>
        <dbReference type="ARBA" id="ARBA00006620"/>
    </source>
</evidence>
<dbReference type="EMBL" id="JBHSKG010000025">
    <property type="protein sequence ID" value="MFC5142582.1"/>
    <property type="molecule type" value="Genomic_DNA"/>
</dbReference>
<evidence type="ECO:0000256" key="7">
    <source>
        <dbReference type="ARBA" id="ARBA00023016"/>
    </source>
</evidence>
<keyword evidence="10" id="KW-1185">Reference proteome</keyword>
<sequence length="67" mass="7616">MPRKVSEIIKMIEADGWYLVVTRGSHRQYKHPTKAGRTTVAGKPSDTLHPRTERSILDQAGLERRTS</sequence>
<evidence type="ECO:0000256" key="2">
    <source>
        <dbReference type="ARBA" id="ARBA00022649"/>
    </source>
</evidence>
<name>A0ABV9ZML0_9PSEU</name>
<evidence type="ECO:0000256" key="5">
    <source>
        <dbReference type="ARBA" id="ARBA00022801"/>
    </source>
</evidence>
<keyword evidence="2" id="KW-1277">Toxin-antitoxin system</keyword>